<evidence type="ECO:0000313" key="9">
    <source>
        <dbReference type="Proteomes" id="UP000770661"/>
    </source>
</evidence>
<dbReference type="GO" id="GO:0000145">
    <property type="term" value="C:exocyst"/>
    <property type="evidence" value="ECO:0007669"/>
    <property type="project" value="UniProtKB-UniRule"/>
</dbReference>
<evidence type="ECO:0000259" key="6">
    <source>
        <dbReference type="Pfam" id="PF04091"/>
    </source>
</evidence>
<dbReference type="GO" id="GO:0006893">
    <property type="term" value="P:Golgi to plasma membrane transport"/>
    <property type="evidence" value="ECO:0007669"/>
    <property type="project" value="TreeGrafter"/>
</dbReference>
<comment type="function">
    <text evidence="5">Component of the exocyst complex involved in the docking of exocytic vesicles with fusion sites on the plasma membrane.</text>
</comment>
<dbReference type="Gene3D" id="1.10.357.30">
    <property type="entry name" value="Exocyst complex subunit Sec15 C-terminal domain, N-terminal subdomain"/>
    <property type="match status" value="1"/>
</dbReference>
<organism evidence="8 9">
    <name type="scientific">Chionoecetes opilio</name>
    <name type="common">Atlantic snow crab</name>
    <name type="synonym">Cancer opilio</name>
    <dbReference type="NCBI Taxonomy" id="41210"/>
    <lineage>
        <taxon>Eukaryota</taxon>
        <taxon>Metazoa</taxon>
        <taxon>Ecdysozoa</taxon>
        <taxon>Arthropoda</taxon>
        <taxon>Crustacea</taxon>
        <taxon>Multicrustacea</taxon>
        <taxon>Malacostraca</taxon>
        <taxon>Eumalacostraca</taxon>
        <taxon>Eucarida</taxon>
        <taxon>Decapoda</taxon>
        <taxon>Pleocyemata</taxon>
        <taxon>Brachyura</taxon>
        <taxon>Eubrachyura</taxon>
        <taxon>Majoidea</taxon>
        <taxon>Majidae</taxon>
        <taxon>Chionoecetes</taxon>
    </lineage>
</organism>
<dbReference type="Gene3D" id="1.20.58.670">
    <property type="entry name" value="Dsl1p vesicle tethering complex, Tip20p subunit, domain D"/>
    <property type="match status" value="1"/>
</dbReference>
<sequence>MTPGLSKGPALEEAIPVAWTIYDGDEHGNFMEKLDTRIRNHDRDIERMCNHHYQGFIDSIRELLQVRSQAHKLKTEVVRIDEEAQESAKQLLAKSEEMVKTRKVQSNICAAVDALTLCLPVLTTYSKLQSQMKDKRYYPALKTLEQLEHTYLPRVASYRFAQQMRDNIPRVREDIKQASMSDIKDFLEAIRRVSTRIGQVAMKHAAFQYNMDPKLAVTRNERFAGLPANPFTGESYEAQAEALSDEEEEMSAQDLINFAPVYRCLHIYTVLGARDQFETYYRQQRREQARLALQPPTNMHENLEGYRQYLYGVVGFFVIEDHVLNTGNGLVTRTYLDEVWDMASGKVVNNIRNHSSYCTDTYLMLNIKNLIMLFAHTLQNYGYTVNPLHELLLEVKDHYNEVLMQKWVQVFRDIFEKDNYHPVQVETPEEYSRIIEVFPYHDASLEKAQFPKPFPFSMMVPKVFQEVKVYISACLEFSEDLNLSQTEKEDMVRKSTNLLLTRTLSGCLATLIKRPGLRLLQLIQITINTLHLEHANVLLEHYVAKLTGSIEDSTKPGLGRLQGKAMFKDIRGEAEEQIYIALRLKIDEFLDLAAYDWMLAEPKGMSSSFVTDLIAFLNSTFTAFTNLPRRGEARGVKHIVLLRASRPSLPGAAHIYRGQIGRKWVRVAQTACMSACQHVAKSLMAMLLCEDVKQMSLAALEQVNLDVIQCEQFAAFEPVEGFEEGALLMCFADLRQLLDLFMTEDWSTYFHDYGSENSKYLRVSPHNAIIVVEKLREGEKRGMFSILKRSDKKKLLETVLKQLKQLTQQQHAS</sequence>
<feature type="domain" description="Exocyst complex component EXOC6/Sec15 N-terminal" evidence="7">
    <location>
        <begin position="33"/>
        <end position="202"/>
    </location>
</feature>
<dbReference type="InterPro" id="IPR042045">
    <property type="entry name" value="EXOC6/Sec15_C_dom1"/>
</dbReference>
<keyword evidence="3 5" id="KW-0268">Exocytosis</keyword>
<dbReference type="PANTHER" id="PTHR12702">
    <property type="entry name" value="SEC15"/>
    <property type="match status" value="1"/>
</dbReference>
<dbReference type="InterPro" id="IPR007225">
    <property type="entry name" value="EXOC6/Sec15"/>
</dbReference>
<dbReference type="AlphaFoldDB" id="A0A8J4XPV2"/>
<dbReference type="InterPro" id="IPR042044">
    <property type="entry name" value="EXOC6PINT-1/Sec15/Tip20_C_dom2"/>
</dbReference>
<feature type="domain" description="Exocyst complex subunit EXOC6/Sec15 C-terminal" evidence="6">
    <location>
        <begin position="387"/>
        <end position="630"/>
    </location>
</feature>
<keyword evidence="9" id="KW-1185">Reference proteome</keyword>
<accession>A0A8J4XPV2</accession>
<dbReference type="Proteomes" id="UP000770661">
    <property type="component" value="Unassembled WGS sequence"/>
</dbReference>
<dbReference type="GO" id="GO:0016020">
    <property type="term" value="C:membrane"/>
    <property type="evidence" value="ECO:0007669"/>
    <property type="project" value="TreeGrafter"/>
</dbReference>
<dbReference type="EMBL" id="JACEEZ010023220">
    <property type="protein sequence ID" value="KAG0711583.1"/>
    <property type="molecule type" value="Genomic_DNA"/>
</dbReference>
<evidence type="ECO:0000256" key="5">
    <source>
        <dbReference type="PIRNR" id="PIRNR025007"/>
    </source>
</evidence>
<keyword evidence="2 5" id="KW-0813">Transport</keyword>
<evidence type="ECO:0000256" key="2">
    <source>
        <dbReference type="ARBA" id="ARBA00022448"/>
    </source>
</evidence>
<comment type="caution">
    <text evidence="8">The sequence shown here is derived from an EMBL/GenBank/DDBJ whole genome shotgun (WGS) entry which is preliminary data.</text>
</comment>
<evidence type="ECO:0000256" key="4">
    <source>
        <dbReference type="ARBA" id="ARBA00023054"/>
    </source>
</evidence>
<dbReference type="PIRSF" id="PIRSF025007">
    <property type="entry name" value="Sec15"/>
    <property type="match status" value="1"/>
</dbReference>
<dbReference type="InterPro" id="IPR048359">
    <property type="entry name" value="EXOC6_Sec15_N"/>
</dbReference>
<reference evidence="8" key="1">
    <citation type="submission" date="2020-07" db="EMBL/GenBank/DDBJ databases">
        <title>The High-quality genome of the commercially important snow crab, Chionoecetes opilio.</title>
        <authorList>
            <person name="Jeong J.-H."/>
            <person name="Ryu S."/>
        </authorList>
    </citation>
    <scope>NUCLEOTIDE SEQUENCE</scope>
    <source>
        <strain evidence="8">MADBK_172401_WGS</strain>
        <tissue evidence="8">Digestive gland</tissue>
    </source>
</reference>
<keyword evidence="4" id="KW-0175">Coiled coil</keyword>
<dbReference type="GO" id="GO:0090522">
    <property type="term" value="P:vesicle tethering involved in exocytosis"/>
    <property type="evidence" value="ECO:0007669"/>
    <property type="project" value="UniProtKB-UniRule"/>
</dbReference>
<name>A0A8J4XPV2_CHIOP</name>
<feature type="domain" description="Exocyst complex subunit EXOC6/Sec15 C-terminal" evidence="6">
    <location>
        <begin position="667"/>
        <end position="774"/>
    </location>
</feature>
<dbReference type="GO" id="GO:0006886">
    <property type="term" value="P:intracellular protein transport"/>
    <property type="evidence" value="ECO:0007669"/>
    <property type="project" value="InterPro"/>
</dbReference>
<dbReference type="InterPro" id="IPR046361">
    <property type="entry name" value="EXOC6/Sec15_C"/>
</dbReference>
<evidence type="ECO:0000259" key="7">
    <source>
        <dbReference type="Pfam" id="PF20651"/>
    </source>
</evidence>
<dbReference type="OrthoDB" id="10267033at2759"/>
<proteinExistence type="inferred from homology"/>
<comment type="similarity">
    <text evidence="1 5">Belongs to the SEC15 family.</text>
</comment>
<gene>
    <name evidence="8" type="primary">Exoc6b</name>
    <name evidence="8" type="ORF">GWK47_020330</name>
</gene>
<protein>
    <recommendedName>
        <fullName evidence="5">Exocyst complex component</fullName>
    </recommendedName>
</protein>
<dbReference type="Pfam" id="PF20651">
    <property type="entry name" value="EXOC6_Sec15_N"/>
    <property type="match status" value="1"/>
</dbReference>
<dbReference type="Pfam" id="PF04091">
    <property type="entry name" value="Sec15_C"/>
    <property type="match status" value="2"/>
</dbReference>
<evidence type="ECO:0000313" key="8">
    <source>
        <dbReference type="EMBL" id="KAG0711583.1"/>
    </source>
</evidence>
<evidence type="ECO:0000256" key="3">
    <source>
        <dbReference type="ARBA" id="ARBA00022483"/>
    </source>
</evidence>
<dbReference type="PANTHER" id="PTHR12702:SF0">
    <property type="entry name" value="EXOCYST COMPLEX COMPONENT 6"/>
    <property type="match status" value="1"/>
</dbReference>
<evidence type="ECO:0000256" key="1">
    <source>
        <dbReference type="ARBA" id="ARBA00007944"/>
    </source>
</evidence>